<keyword evidence="3" id="KW-1185">Reference proteome</keyword>
<organism evidence="2 3">
    <name type="scientific">Corchorus olitorius</name>
    <dbReference type="NCBI Taxonomy" id="93759"/>
    <lineage>
        <taxon>Eukaryota</taxon>
        <taxon>Viridiplantae</taxon>
        <taxon>Streptophyta</taxon>
        <taxon>Embryophyta</taxon>
        <taxon>Tracheophyta</taxon>
        <taxon>Spermatophyta</taxon>
        <taxon>Magnoliopsida</taxon>
        <taxon>eudicotyledons</taxon>
        <taxon>Gunneridae</taxon>
        <taxon>Pentapetalae</taxon>
        <taxon>rosids</taxon>
        <taxon>malvids</taxon>
        <taxon>Malvales</taxon>
        <taxon>Malvaceae</taxon>
        <taxon>Grewioideae</taxon>
        <taxon>Apeibeae</taxon>
        <taxon>Corchorus</taxon>
    </lineage>
</organism>
<dbReference type="InterPro" id="IPR017451">
    <property type="entry name" value="F-box-assoc_interact_dom"/>
</dbReference>
<reference evidence="3" key="1">
    <citation type="submission" date="2013-09" db="EMBL/GenBank/DDBJ databases">
        <title>Corchorus olitorius genome sequencing.</title>
        <authorList>
            <person name="Alam M."/>
            <person name="Haque M.S."/>
            <person name="Islam M.S."/>
            <person name="Emdad E.M."/>
            <person name="Islam M.M."/>
            <person name="Ahmed B."/>
            <person name="Halim A."/>
            <person name="Hossen Q.M.M."/>
            <person name="Hossain M.Z."/>
            <person name="Ahmed R."/>
            <person name="Khan M.M."/>
            <person name="Islam R."/>
            <person name="Rashid M.M."/>
            <person name="Khan S.A."/>
            <person name="Rahman M.S."/>
            <person name="Alam M."/>
            <person name="Yahiya A.S."/>
            <person name="Khan M.S."/>
            <person name="Azam M.S."/>
            <person name="Haque T."/>
            <person name="Lashkar M.Z.H."/>
            <person name="Akhand A.I."/>
            <person name="Morshed G."/>
            <person name="Roy S."/>
            <person name="Uddin K.S."/>
            <person name="Rabeya T."/>
            <person name="Hossain A.S."/>
            <person name="Chowdhury A."/>
            <person name="Snigdha A.R."/>
            <person name="Mortoza M.S."/>
            <person name="Matin S.A."/>
            <person name="Hoque S.M.E."/>
            <person name="Islam M.K."/>
            <person name="Roy D.K."/>
            <person name="Haider R."/>
            <person name="Moosa M.M."/>
            <person name="Elias S.M."/>
            <person name="Hasan A.M."/>
            <person name="Jahan S."/>
            <person name="Shafiuddin M."/>
            <person name="Mahmood N."/>
            <person name="Shommy N.S."/>
        </authorList>
    </citation>
    <scope>NUCLEOTIDE SEQUENCE [LARGE SCALE GENOMIC DNA]</scope>
    <source>
        <strain evidence="3">cv. O-4</strain>
    </source>
</reference>
<dbReference type="PANTHER" id="PTHR31672:SF13">
    <property type="entry name" value="F-BOX PROTEIN CPR30-LIKE"/>
    <property type="match status" value="1"/>
</dbReference>
<comment type="caution">
    <text evidence="2">The sequence shown here is derived from an EMBL/GenBank/DDBJ whole genome shotgun (WGS) entry which is preliminary data.</text>
</comment>
<proteinExistence type="predicted"/>
<evidence type="ECO:0000313" key="3">
    <source>
        <dbReference type="Proteomes" id="UP000187203"/>
    </source>
</evidence>
<dbReference type="InterPro" id="IPR006527">
    <property type="entry name" value="F-box-assoc_dom_typ1"/>
</dbReference>
<dbReference type="Pfam" id="PF07734">
    <property type="entry name" value="FBA_1"/>
    <property type="match status" value="1"/>
</dbReference>
<dbReference type="AlphaFoldDB" id="A0A1R3KAS9"/>
<sequence>MKDDIDCSSGCPIGSCHGLLCFERNNSETYIVNPVLGSDDDLVIMLPSMNTETEVPSLFPVRIFNLMGFGFCPKTNQYKVVRTIRSTLRVYICTLGTDDSWREIEDLPTDRFTSCLPGVYLNGALHWLTYPRIESDDRKLEIYCFDVETEKSHQLDLLPQLLQGRNNLDGLKLGVISGVAPLSVWNRDRVEPLMLTEDGNSLIAYAEEDDERRLLKYFDVRTGENITNRMLIEKGTITSGRRYTAHVATLMSPKHIMKRSTCHV</sequence>
<gene>
    <name evidence="2" type="ORF">COLO4_09908</name>
</gene>
<accession>A0A1R3KAS9</accession>
<dbReference type="Proteomes" id="UP000187203">
    <property type="component" value="Unassembled WGS sequence"/>
</dbReference>
<dbReference type="OrthoDB" id="687122at2759"/>
<dbReference type="PANTHER" id="PTHR31672">
    <property type="entry name" value="BNACNNG10540D PROTEIN"/>
    <property type="match status" value="1"/>
</dbReference>
<evidence type="ECO:0000313" key="2">
    <source>
        <dbReference type="EMBL" id="OMP04139.1"/>
    </source>
</evidence>
<dbReference type="NCBIfam" id="TIGR01640">
    <property type="entry name" value="F_box_assoc_1"/>
    <property type="match status" value="1"/>
</dbReference>
<protein>
    <recommendedName>
        <fullName evidence="1">F-box associated beta-propeller type 1 domain-containing protein</fullName>
    </recommendedName>
</protein>
<feature type="domain" description="F-box associated beta-propeller type 1" evidence="1">
    <location>
        <begin position="14"/>
        <end position="166"/>
    </location>
</feature>
<dbReference type="EMBL" id="AWUE01014299">
    <property type="protein sequence ID" value="OMP04139.1"/>
    <property type="molecule type" value="Genomic_DNA"/>
</dbReference>
<evidence type="ECO:0000259" key="1">
    <source>
        <dbReference type="Pfam" id="PF07734"/>
    </source>
</evidence>
<dbReference type="InterPro" id="IPR050796">
    <property type="entry name" value="SCF_F-box_component"/>
</dbReference>
<name>A0A1R3KAS9_9ROSI</name>